<dbReference type="InterPro" id="IPR013766">
    <property type="entry name" value="Thioredoxin_domain"/>
</dbReference>
<sequence>MALELCLRSTIALLLVAAGLIGGCDRQSGPERQAEAANAAATGVAPAPGASATPATTAASGSPAAAPMADKLDRSHKGEAAPTLPFTDAAGKKRTLADFRGKPVLLNLWATWCAPCVKEMPTLDALAAREGERLQVVTVSQDFEPAKVAPFFEKAQLHKLPPFVDSDLAFGTQLGVNLPATILYDSRGREVWRMLGENDWASEAAAKLIAEAR</sequence>
<comment type="subcellular location">
    <subcellularLocation>
        <location evidence="1">Cell envelope</location>
    </subcellularLocation>
</comment>
<dbReference type="PROSITE" id="PS51352">
    <property type="entry name" value="THIOREDOXIN_2"/>
    <property type="match status" value="1"/>
</dbReference>
<dbReference type="PANTHER" id="PTHR42852">
    <property type="entry name" value="THIOL:DISULFIDE INTERCHANGE PROTEIN DSBE"/>
    <property type="match status" value="1"/>
</dbReference>
<dbReference type="SUPFAM" id="SSF52833">
    <property type="entry name" value="Thioredoxin-like"/>
    <property type="match status" value="1"/>
</dbReference>
<evidence type="ECO:0000313" key="7">
    <source>
        <dbReference type="Proteomes" id="UP000309848"/>
    </source>
</evidence>
<dbReference type="CDD" id="cd02966">
    <property type="entry name" value="TlpA_like_family"/>
    <property type="match status" value="1"/>
</dbReference>
<reference evidence="6 7" key="1">
    <citation type="submission" date="2019-04" db="EMBL/GenBank/DDBJ databases">
        <title>Sphingomonas psychrotolerans sp. nov., isolated from soil in the Tianshan Mountains, Xinjiang, China.</title>
        <authorList>
            <person name="Luo Y."/>
            <person name="Sheng H."/>
        </authorList>
    </citation>
    <scope>NUCLEOTIDE SEQUENCE [LARGE SCALE GENOMIC DNA]</scope>
    <source>
        <strain evidence="6 7">KIS18-15</strain>
    </source>
</reference>
<feature type="region of interest" description="Disordered" evidence="4">
    <location>
        <begin position="27"/>
        <end position="86"/>
    </location>
</feature>
<dbReference type="OrthoDB" id="9799347at2"/>
<protein>
    <submittedName>
        <fullName evidence="6">TlpA family protein disulfide reductase</fullName>
    </submittedName>
</protein>
<proteinExistence type="predicted"/>
<dbReference type="InterPro" id="IPR036249">
    <property type="entry name" value="Thioredoxin-like_sf"/>
</dbReference>
<dbReference type="GO" id="GO:0015036">
    <property type="term" value="F:disulfide oxidoreductase activity"/>
    <property type="evidence" value="ECO:0007669"/>
    <property type="project" value="UniProtKB-ARBA"/>
</dbReference>
<comment type="caution">
    <text evidence="6">The sequence shown here is derived from an EMBL/GenBank/DDBJ whole genome shotgun (WGS) entry which is preliminary data.</text>
</comment>
<feature type="compositionally biased region" description="Basic and acidic residues" evidence="4">
    <location>
        <begin position="70"/>
        <end position="79"/>
    </location>
</feature>
<evidence type="ECO:0000256" key="3">
    <source>
        <dbReference type="ARBA" id="ARBA00023284"/>
    </source>
</evidence>
<gene>
    <name evidence="6" type="ORF">E5A74_10010</name>
</gene>
<dbReference type="InterPro" id="IPR017937">
    <property type="entry name" value="Thioredoxin_CS"/>
</dbReference>
<evidence type="ECO:0000256" key="4">
    <source>
        <dbReference type="SAM" id="MobiDB-lite"/>
    </source>
</evidence>
<dbReference type="InterPro" id="IPR013740">
    <property type="entry name" value="Redoxin"/>
</dbReference>
<accession>A0A4S1WGQ4</accession>
<dbReference type="GO" id="GO:0017004">
    <property type="term" value="P:cytochrome complex assembly"/>
    <property type="evidence" value="ECO:0007669"/>
    <property type="project" value="UniProtKB-KW"/>
</dbReference>
<feature type="domain" description="Thioredoxin" evidence="5">
    <location>
        <begin position="75"/>
        <end position="213"/>
    </location>
</feature>
<evidence type="ECO:0000256" key="1">
    <source>
        <dbReference type="ARBA" id="ARBA00004196"/>
    </source>
</evidence>
<keyword evidence="7" id="KW-1185">Reference proteome</keyword>
<evidence type="ECO:0000259" key="5">
    <source>
        <dbReference type="PROSITE" id="PS51352"/>
    </source>
</evidence>
<feature type="compositionally biased region" description="Low complexity" evidence="4">
    <location>
        <begin position="35"/>
        <end position="69"/>
    </location>
</feature>
<organism evidence="6 7">
    <name type="scientific">Sphingomonas naasensis</name>
    <dbReference type="NCBI Taxonomy" id="1344951"/>
    <lineage>
        <taxon>Bacteria</taxon>
        <taxon>Pseudomonadati</taxon>
        <taxon>Pseudomonadota</taxon>
        <taxon>Alphaproteobacteria</taxon>
        <taxon>Sphingomonadales</taxon>
        <taxon>Sphingomonadaceae</taxon>
        <taxon>Sphingomonas</taxon>
    </lineage>
</organism>
<dbReference type="Gene3D" id="3.40.30.10">
    <property type="entry name" value="Glutaredoxin"/>
    <property type="match status" value="1"/>
</dbReference>
<dbReference type="EMBL" id="SRXU01000004">
    <property type="protein sequence ID" value="TGX42189.1"/>
    <property type="molecule type" value="Genomic_DNA"/>
</dbReference>
<evidence type="ECO:0000256" key="2">
    <source>
        <dbReference type="ARBA" id="ARBA00022748"/>
    </source>
</evidence>
<evidence type="ECO:0000313" key="6">
    <source>
        <dbReference type="EMBL" id="TGX42189.1"/>
    </source>
</evidence>
<dbReference type="GO" id="GO:0030313">
    <property type="term" value="C:cell envelope"/>
    <property type="evidence" value="ECO:0007669"/>
    <property type="project" value="UniProtKB-SubCell"/>
</dbReference>
<dbReference type="Pfam" id="PF08534">
    <property type="entry name" value="Redoxin"/>
    <property type="match status" value="1"/>
</dbReference>
<dbReference type="PANTHER" id="PTHR42852:SF13">
    <property type="entry name" value="PROTEIN DIPZ"/>
    <property type="match status" value="1"/>
</dbReference>
<dbReference type="Proteomes" id="UP000309848">
    <property type="component" value="Unassembled WGS sequence"/>
</dbReference>
<dbReference type="AlphaFoldDB" id="A0A4S1WGQ4"/>
<name>A0A4S1WGQ4_9SPHN</name>
<dbReference type="InterPro" id="IPR050553">
    <property type="entry name" value="Thioredoxin_ResA/DsbE_sf"/>
</dbReference>
<dbReference type="PROSITE" id="PS00194">
    <property type="entry name" value="THIOREDOXIN_1"/>
    <property type="match status" value="1"/>
</dbReference>
<keyword evidence="3" id="KW-0676">Redox-active center</keyword>
<keyword evidence="2" id="KW-0201">Cytochrome c-type biogenesis</keyword>